<feature type="region of interest" description="Disordered" evidence="1">
    <location>
        <begin position="49"/>
        <end position="256"/>
    </location>
</feature>
<feature type="compositionally biased region" description="Basic residues" evidence="1">
    <location>
        <begin position="65"/>
        <end position="74"/>
    </location>
</feature>
<dbReference type="Proteomes" id="UP000218209">
    <property type="component" value="Unassembled WGS sequence"/>
</dbReference>
<accession>A0A1X6PL46</accession>
<feature type="region of interest" description="Disordered" evidence="1">
    <location>
        <begin position="1"/>
        <end position="37"/>
    </location>
</feature>
<reference evidence="2 3" key="1">
    <citation type="submission" date="2017-03" db="EMBL/GenBank/DDBJ databases">
        <title>WGS assembly of Porphyra umbilicalis.</title>
        <authorList>
            <person name="Brawley S.H."/>
            <person name="Blouin N.A."/>
            <person name="Ficko-Blean E."/>
            <person name="Wheeler G.L."/>
            <person name="Lohr M."/>
            <person name="Goodson H.V."/>
            <person name="Jenkins J.W."/>
            <person name="Blaby-Haas C.E."/>
            <person name="Helliwell K.E."/>
            <person name="Chan C."/>
            <person name="Marriage T."/>
            <person name="Bhattacharya D."/>
            <person name="Klein A.S."/>
            <person name="Badis Y."/>
            <person name="Brodie J."/>
            <person name="Cao Y."/>
            <person name="Collen J."/>
            <person name="Dittami S.M."/>
            <person name="Gachon C.M."/>
            <person name="Green B.R."/>
            <person name="Karpowicz S."/>
            <person name="Kim J.W."/>
            <person name="Kudahl U."/>
            <person name="Lin S."/>
            <person name="Michel G."/>
            <person name="Mittag M."/>
            <person name="Olson B.J."/>
            <person name="Pangilinan J."/>
            <person name="Peng Y."/>
            <person name="Qiu H."/>
            <person name="Shu S."/>
            <person name="Singer J.T."/>
            <person name="Smith A.G."/>
            <person name="Sprecher B.N."/>
            <person name="Wagner V."/>
            <person name="Wang W."/>
            <person name="Wang Z.-Y."/>
            <person name="Yan J."/>
            <person name="Yarish C."/>
            <person name="Zoeuner-Riek S."/>
            <person name="Zhuang Y."/>
            <person name="Zou Y."/>
            <person name="Lindquist E.A."/>
            <person name="Grimwood J."/>
            <person name="Barry K."/>
            <person name="Rokhsar D.S."/>
            <person name="Schmutz J."/>
            <person name="Stiller J.W."/>
            <person name="Grossman A.R."/>
            <person name="Prochnik S.E."/>
        </authorList>
    </citation>
    <scope>NUCLEOTIDE SEQUENCE [LARGE SCALE GENOMIC DNA]</scope>
    <source>
        <strain evidence="2">4086291</strain>
    </source>
</reference>
<keyword evidence="3" id="KW-1185">Reference proteome</keyword>
<gene>
    <name evidence="2" type="ORF">BU14_0014s0080</name>
</gene>
<feature type="compositionally biased region" description="Pro residues" evidence="1">
    <location>
        <begin position="193"/>
        <end position="207"/>
    </location>
</feature>
<sequence>MHGPATSRSAVQLSHGPPMLARLPGCSDTVPGSRGFSVARDRPACLAQPAAATLQVGGGAPGGRPARRPQRQPPRHPGGGGATPLRRRPSLRRPPPPTPAASPALPIPFRLSPHPGGPVMRAGTTPPRRVAPAPLPRLSCPPPLPPPLSLLPPPLPSASRPHFHTPPATGGWQCVRSLPPPRRAAQCHRSRGAPPPTASLHSSPPPSRRGGLQAAVTAGCSDGQWRRGRRPSAGTVGGWGGQRLRQPTGGASSGEGSWWRRWRVRGTAGRGGCWRRGVIGLPVGPASLHASRCPDRHLPASFFLFSGGCCGVDACREATWVYTVL</sequence>
<evidence type="ECO:0000256" key="1">
    <source>
        <dbReference type="SAM" id="MobiDB-lite"/>
    </source>
</evidence>
<dbReference type="AlphaFoldDB" id="A0A1X6PL46"/>
<protein>
    <submittedName>
        <fullName evidence="2">Uncharacterized protein</fullName>
    </submittedName>
</protein>
<feature type="compositionally biased region" description="Pro residues" evidence="1">
    <location>
        <begin position="133"/>
        <end position="156"/>
    </location>
</feature>
<name>A0A1X6PL46_PORUM</name>
<feature type="compositionally biased region" description="Polar residues" evidence="1">
    <location>
        <begin position="1"/>
        <end position="12"/>
    </location>
</feature>
<evidence type="ECO:0000313" key="3">
    <source>
        <dbReference type="Proteomes" id="UP000218209"/>
    </source>
</evidence>
<organism evidence="2 3">
    <name type="scientific">Porphyra umbilicalis</name>
    <name type="common">Purple laver</name>
    <name type="synonym">Red alga</name>
    <dbReference type="NCBI Taxonomy" id="2786"/>
    <lineage>
        <taxon>Eukaryota</taxon>
        <taxon>Rhodophyta</taxon>
        <taxon>Bangiophyceae</taxon>
        <taxon>Bangiales</taxon>
        <taxon>Bangiaceae</taxon>
        <taxon>Porphyra</taxon>
    </lineage>
</organism>
<proteinExistence type="predicted"/>
<evidence type="ECO:0000313" key="2">
    <source>
        <dbReference type="EMBL" id="OSX81530.1"/>
    </source>
</evidence>
<dbReference type="EMBL" id="KV918761">
    <property type="protein sequence ID" value="OSX81530.1"/>
    <property type="molecule type" value="Genomic_DNA"/>
</dbReference>